<dbReference type="SUPFAM" id="SSF52172">
    <property type="entry name" value="CheY-like"/>
    <property type="match status" value="1"/>
</dbReference>
<dbReference type="PANTHER" id="PTHR44757">
    <property type="entry name" value="DIGUANYLATE CYCLASE DGCP"/>
    <property type="match status" value="1"/>
</dbReference>
<dbReference type="PROSITE" id="PS50883">
    <property type="entry name" value="EAL"/>
    <property type="match status" value="1"/>
</dbReference>
<dbReference type="AlphaFoldDB" id="Q315R3"/>
<dbReference type="SUPFAM" id="SSF55785">
    <property type="entry name" value="PYP-like sensor domain (PAS domain)"/>
    <property type="match status" value="1"/>
</dbReference>
<dbReference type="Gene3D" id="3.20.20.450">
    <property type="entry name" value="EAL domain"/>
    <property type="match status" value="1"/>
</dbReference>
<feature type="domain" description="PAS" evidence="4">
    <location>
        <begin position="166"/>
        <end position="220"/>
    </location>
</feature>
<evidence type="ECO:0000259" key="3">
    <source>
        <dbReference type="PROSITE" id="PS50110"/>
    </source>
</evidence>
<gene>
    <name evidence="8" type="ordered locus">Dde_0532</name>
</gene>
<dbReference type="InterPro" id="IPR001633">
    <property type="entry name" value="EAL_dom"/>
</dbReference>
<evidence type="ECO:0000259" key="4">
    <source>
        <dbReference type="PROSITE" id="PS50112"/>
    </source>
</evidence>
<dbReference type="InterPro" id="IPR013767">
    <property type="entry name" value="PAS_fold"/>
</dbReference>
<dbReference type="CDD" id="cd00130">
    <property type="entry name" value="PAS"/>
    <property type="match status" value="1"/>
</dbReference>
<dbReference type="CDD" id="cd01948">
    <property type="entry name" value="EAL"/>
    <property type="match status" value="1"/>
</dbReference>
<dbReference type="InterPro" id="IPR011006">
    <property type="entry name" value="CheY-like_superfamily"/>
</dbReference>
<dbReference type="Gene3D" id="1.20.5.390">
    <property type="entry name" value="L1 transposable element, trimerization domain"/>
    <property type="match status" value="1"/>
</dbReference>
<name>Q315R3_OLEA2</name>
<dbReference type="SUPFAM" id="SSF55073">
    <property type="entry name" value="Nucleotide cyclase"/>
    <property type="match status" value="1"/>
</dbReference>
<dbReference type="SUPFAM" id="SSF141868">
    <property type="entry name" value="EAL domain-like"/>
    <property type="match status" value="1"/>
</dbReference>
<feature type="domain" description="PAC" evidence="5">
    <location>
        <begin position="239"/>
        <end position="291"/>
    </location>
</feature>
<evidence type="ECO:0000313" key="9">
    <source>
        <dbReference type="Proteomes" id="UP000002710"/>
    </source>
</evidence>
<feature type="domain" description="GGDEF" evidence="7">
    <location>
        <begin position="321"/>
        <end position="452"/>
    </location>
</feature>
<sequence length="715" mass="80026">MQHDPPRVLSIDDDRNVRENIVAYLEDSGFDVVEAENGRQGLEEFERSAPDIVLVDLRMPVMDGMQFLAELRKISKRIPVIVVSGVGVLEEAVEALRHGAWDYVTKPISDMVVLEHAVNKALERARLLDERDRYRERLEQEVAERTGELRESNERLLEFQSLLQEKNQFLEALIESMPNPVFFKSLEGEYLGCNAAFCRILGKPKEDIVGRRAEDLLPEEVACRVLEGGVLSGAQERAHSCTITMLGDDGGPLQLVLYKSFFQNRAGENAGVVGTFHDITELKKKEAQIYHQAYHDELTGLANRVRLKDAIADRIRLGGDGGLAVLMLDLDNFKNVNDSLGHGVGDKLLLEASRRLRDVVGPQPLLARTGGDEFALLLDGCKDVANRLAAKVLDAFTVPFVIDEHELYITISIGLTCWPEDGADADSLVKNADVAMYKAKEQGRSRCLHFDAEMTEQVTRRLSIEKSIRKGLERDEFQVYYQPRINIFNGRLVGMEALVRWVPEHGAVVSPAEFIPVAEETGLIVALGERVLRLACAQMRIWADRGWGDLRMSVNISARQFQANLTERVAAALRDSGISPDSLELEITETTMMRDIGQTVLLLEQLNGMGLKIAIDDFGTGHSSLYYLKRFPISTLKIDRSFVRDIMKDDGDANIVSTIITMGHNLSLNVVAEGVETDEQLAFLRDKGCVEVQGFYYSRPVPAAEFEDFVLRHRS</sequence>
<dbReference type="Proteomes" id="UP000002710">
    <property type="component" value="Chromosome"/>
</dbReference>
<dbReference type="STRING" id="207559.Dde_0532"/>
<dbReference type="SMART" id="SM00448">
    <property type="entry name" value="REC"/>
    <property type="match status" value="1"/>
</dbReference>
<feature type="coiled-coil region" evidence="2">
    <location>
        <begin position="124"/>
        <end position="155"/>
    </location>
</feature>
<dbReference type="InterPro" id="IPR049510">
    <property type="entry name" value="RssB-like_REC"/>
</dbReference>
<organism evidence="8 9">
    <name type="scientific">Oleidesulfovibrio alaskensis (strain ATCC BAA-1058 / DSM 17464 / G20)</name>
    <name type="common">Desulfovibrio alaskensis</name>
    <dbReference type="NCBI Taxonomy" id="207559"/>
    <lineage>
        <taxon>Bacteria</taxon>
        <taxon>Pseudomonadati</taxon>
        <taxon>Thermodesulfobacteriota</taxon>
        <taxon>Desulfovibrionia</taxon>
        <taxon>Desulfovibrionales</taxon>
        <taxon>Desulfovibrionaceae</taxon>
        <taxon>Oleidesulfovibrio</taxon>
    </lineage>
</organism>
<evidence type="ECO:0000259" key="7">
    <source>
        <dbReference type="PROSITE" id="PS50887"/>
    </source>
</evidence>
<dbReference type="InterPro" id="IPR001789">
    <property type="entry name" value="Sig_transdc_resp-reg_receiver"/>
</dbReference>
<dbReference type="Pfam" id="PF00072">
    <property type="entry name" value="Response_reg"/>
    <property type="match status" value="1"/>
</dbReference>
<feature type="modified residue" description="4-aspartylphosphate" evidence="1">
    <location>
        <position position="56"/>
    </location>
</feature>
<proteinExistence type="predicted"/>
<accession>Q315R3</accession>
<dbReference type="Gene3D" id="3.40.50.2300">
    <property type="match status" value="1"/>
</dbReference>
<evidence type="ECO:0000256" key="1">
    <source>
        <dbReference type="PROSITE-ProRule" id="PRU00169"/>
    </source>
</evidence>
<reference evidence="8 9" key="1">
    <citation type="journal article" date="2011" name="J. Bacteriol.">
        <title>Complete genome sequence and updated annotation of Desulfovibrio alaskensis G20.</title>
        <authorList>
            <person name="Hauser L.J."/>
            <person name="Land M.L."/>
            <person name="Brown S.D."/>
            <person name="Larimer F."/>
            <person name="Keller K.L."/>
            <person name="Rapp-Giles B.J."/>
            <person name="Price M.N."/>
            <person name="Lin M."/>
            <person name="Bruce D.C."/>
            <person name="Detter J.C."/>
            <person name="Tapia R."/>
            <person name="Han C.S."/>
            <person name="Goodwin L.A."/>
            <person name="Cheng J.F."/>
            <person name="Pitluck S."/>
            <person name="Copeland A."/>
            <person name="Lucas S."/>
            <person name="Nolan M."/>
            <person name="Lapidus A.L."/>
            <person name="Palumbo A.V."/>
            <person name="Wall J.D."/>
        </authorList>
    </citation>
    <scope>NUCLEOTIDE SEQUENCE [LARGE SCALE GENOMIC DNA]</scope>
    <source>
        <strain evidence="9">ATCC BAA 1058 / DSM 17464 / G20</strain>
    </source>
</reference>
<evidence type="ECO:0000259" key="6">
    <source>
        <dbReference type="PROSITE" id="PS50883"/>
    </source>
</evidence>
<dbReference type="CDD" id="cd17555">
    <property type="entry name" value="REC_RssB-like"/>
    <property type="match status" value="1"/>
</dbReference>
<keyword evidence="9" id="KW-1185">Reference proteome</keyword>
<dbReference type="InterPro" id="IPR035919">
    <property type="entry name" value="EAL_sf"/>
</dbReference>
<dbReference type="InterPro" id="IPR000014">
    <property type="entry name" value="PAS"/>
</dbReference>
<dbReference type="HOGENOM" id="CLU_000445_70_50_7"/>
<dbReference type="Pfam" id="PF00563">
    <property type="entry name" value="EAL"/>
    <property type="match status" value="1"/>
</dbReference>
<dbReference type="SMART" id="SM00052">
    <property type="entry name" value="EAL"/>
    <property type="match status" value="1"/>
</dbReference>
<feature type="domain" description="Response regulatory" evidence="3">
    <location>
        <begin position="7"/>
        <end position="121"/>
    </location>
</feature>
<dbReference type="PROSITE" id="PS50887">
    <property type="entry name" value="GGDEF"/>
    <property type="match status" value="1"/>
</dbReference>
<dbReference type="InterPro" id="IPR000160">
    <property type="entry name" value="GGDEF_dom"/>
</dbReference>
<dbReference type="PROSITE" id="PS50110">
    <property type="entry name" value="RESPONSE_REGULATORY"/>
    <property type="match status" value="1"/>
</dbReference>
<dbReference type="EMBL" id="CP000112">
    <property type="protein sequence ID" value="ABB37333.1"/>
    <property type="molecule type" value="Genomic_DNA"/>
</dbReference>
<protein>
    <submittedName>
        <fullName evidence="8">Response regulator receiver modulated diguanylate cyclase/phosphodiesterase with PAS/PAC sensor(S)</fullName>
    </submittedName>
</protein>
<dbReference type="FunFam" id="3.20.20.450:FF:000001">
    <property type="entry name" value="Cyclic di-GMP phosphodiesterase yahA"/>
    <property type="match status" value="1"/>
</dbReference>
<keyword evidence="1" id="KW-0597">Phosphoprotein</keyword>
<dbReference type="InterPro" id="IPR029787">
    <property type="entry name" value="Nucleotide_cyclase"/>
</dbReference>
<evidence type="ECO:0000313" key="8">
    <source>
        <dbReference type="EMBL" id="ABB37333.1"/>
    </source>
</evidence>
<keyword evidence="2" id="KW-0175">Coiled coil</keyword>
<dbReference type="SMART" id="SM00267">
    <property type="entry name" value="GGDEF"/>
    <property type="match status" value="1"/>
</dbReference>
<feature type="domain" description="EAL" evidence="6">
    <location>
        <begin position="461"/>
        <end position="714"/>
    </location>
</feature>
<dbReference type="KEGG" id="dde:Dde_0532"/>
<dbReference type="eggNOG" id="COG5001">
    <property type="taxonomic scope" value="Bacteria"/>
</dbReference>
<dbReference type="InterPro" id="IPR052155">
    <property type="entry name" value="Biofilm_reg_signaling"/>
</dbReference>
<dbReference type="SMART" id="SM00091">
    <property type="entry name" value="PAS"/>
    <property type="match status" value="1"/>
</dbReference>
<evidence type="ECO:0000256" key="2">
    <source>
        <dbReference type="SAM" id="Coils"/>
    </source>
</evidence>
<dbReference type="InterPro" id="IPR035965">
    <property type="entry name" value="PAS-like_dom_sf"/>
</dbReference>
<dbReference type="Pfam" id="PF00990">
    <property type="entry name" value="GGDEF"/>
    <property type="match status" value="1"/>
</dbReference>
<dbReference type="PROSITE" id="PS50112">
    <property type="entry name" value="PAS"/>
    <property type="match status" value="1"/>
</dbReference>
<dbReference type="PANTHER" id="PTHR44757:SF2">
    <property type="entry name" value="BIOFILM ARCHITECTURE MAINTENANCE PROTEIN MBAA"/>
    <property type="match status" value="1"/>
</dbReference>
<dbReference type="GO" id="GO:0000160">
    <property type="term" value="P:phosphorelay signal transduction system"/>
    <property type="evidence" value="ECO:0007669"/>
    <property type="project" value="InterPro"/>
</dbReference>
<dbReference type="PROSITE" id="PS50113">
    <property type="entry name" value="PAC"/>
    <property type="match status" value="1"/>
</dbReference>
<dbReference type="InterPro" id="IPR000700">
    <property type="entry name" value="PAS-assoc_C"/>
</dbReference>
<dbReference type="NCBIfam" id="TIGR00254">
    <property type="entry name" value="GGDEF"/>
    <property type="match status" value="1"/>
</dbReference>
<evidence type="ECO:0000259" key="5">
    <source>
        <dbReference type="PROSITE" id="PS50113"/>
    </source>
</evidence>
<dbReference type="GO" id="GO:0006355">
    <property type="term" value="P:regulation of DNA-templated transcription"/>
    <property type="evidence" value="ECO:0007669"/>
    <property type="project" value="InterPro"/>
</dbReference>
<dbReference type="NCBIfam" id="TIGR00229">
    <property type="entry name" value="sensory_box"/>
    <property type="match status" value="1"/>
</dbReference>
<dbReference type="Gene3D" id="3.30.450.20">
    <property type="entry name" value="PAS domain"/>
    <property type="match status" value="1"/>
</dbReference>
<dbReference type="InterPro" id="IPR043128">
    <property type="entry name" value="Rev_trsase/Diguanyl_cyclase"/>
</dbReference>
<dbReference type="Pfam" id="PF00989">
    <property type="entry name" value="PAS"/>
    <property type="match status" value="1"/>
</dbReference>
<dbReference type="Gene3D" id="3.30.70.270">
    <property type="match status" value="1"/>
</dbReference>
<dbReference type="RefSeq" id="WP_011366650.1">
    <property type="nucleotide sequence ID" value="NC_007519.1"/>
</dbReference>
<dbReference type="CDD" id="cd01949">
    <property type="entry name" value="GGDEF"/>
    <property type="match status" value="1"/>
</dbReference>